<dbReference type="InterPro" id="IPR027304">
    <property type="entry name" value="Trigger_fact/SurA_dom_sf"/>
</dbReference>
<comment type="subcellular location">
    <subcellularLocation>
        <location evidence="2 11">Cell membrane</location>
        <topology evidence="2 11">Lipid-anchor</topology>
    </subcellularLocation>
</comment>
<keyword evidence="8 11" id="KW-0564">Palmitate</keyword>
<keyword evidence="10 11" id="KW-0449">Lipoprotein</keyword>
<dbReference type="PANTHER" id="PTHR47245">
    <property type="entry name" value="PEPTIDYLPROLYL ISOMERASE"/>
    <property type="match status" value="1"/>
</dbReference>
<evidence type="ECO:0000256" key="8">
    <source>
        <dbReference type="ARBA" id="ARBA00023139"/>
    </source>
</evidence>
<dbReference type="InterPro" id="IPR023059">
    <property type="entry name" value="Foldase_PrsA"/>
</dbReference>
<comment type="similarity">
    <text evidence="3 11">Belongs to the PrsA family.</text>
</comment>
<keyword evidence="15" id="KW-1185">Reference proteome</keyword>
<gene>
    <name evidence="11" type="primary">prsA</name>
    <name evidence="14" type="ORF">J2S77_001908</name>
</gene>
<name>A0ABT9VG27_9BACI</name>
<dbReference type="GO" id="GO:0003755">
    <property type="term" value="F:peptidyl-prolyl cis-trans isomerase activity"/>
    <property type="evidence" value="ECO:0007669"/>
    <property type="project" value="UniProtKB-EC"/>
</dbReference>
<evidence type="ECO:0000256" key="7">
    <source>
        <dbReference type="ARBA" id="ARBA00023136"/>
    </source>
</evidence>
<sequence length="288" mass="32946">MKKLIVLLFASILVITACQSDEEVVVESQSGDITKDEFYNELKERHGEEVLEQITKEMVLESQYDVSQEEIDQDIEEFKSQLGPQFEQFLAQQGYENEEDFRNDFYMSQLEFKAATDDLDVSDEDVRMRYENMQQEVKARHILVEDQSTAEEVIQEYEDGQEFAALAEEYSTDGSASSGGDLGYFTGGDMVLPFERAAFSLDVGEISEPVETQHGWHVILVEDKREADVELDSFENMESQIRESLLASQVSQDELNSIIDEVMNEADVSIQDDDLDHIFDSENESEDE</sequence>
<dbReference type="SUPFAM" id="SSF109998">
    <property type="entry name" value="Triger factor/SurA peptide-binding domain-like"/>
    <property type="match status" value="1"/>
</dbReference>
<evidence type="ECO:0000259" key="13">
    <source>
        <dbReference type="PROSITE" id="PS50198"/>
    </source>
</evidence>
<accession>A0ABT9VG27</accession>
<evidence type="ECO:0000256" key="11">
    <source>
        <dbReference type="HAMAP-Rule" id="MF_01145"/>
    </source>
</evidence>
<feature type="chain" id="PRO_5047178561" description="Foldase protein PrsA" evidence="12">
    <location>
        <begin position="21"/>
        <end position="288"/>
    </location>
</feature>
<organism evidence="14 15">
    <name type="scientific">Alkalibacillus salilacus</name>
    <dbReference type="NCBI Taxonomy" id="284582"/>
    <lineage>
        <taxon>Bacteria</taxon>
        <taxon>Bacillati</taxon>
        <taxon>Bacillota</taxon>
        <taxon>Bacilli</taxon>
        <taxon>Bacillales</taxon>
        <taxon>Bacillaceae</taxon>
        <taxon>Alkalibacillus</taxon>
    </lineage>
</organism>
<comment type="function">
    <text evidence="11">Plays a major role in protein secretion by helping the post-translocational extracellular folding of several secreted proteins.</text>
</comment>
<evidence type="ECO:0000313" key="15">
    <source>
        <dbReference type="Proteomes" id="UP001224359"/>
    </source>
</evidence>
<evidence type="ECO:0000313" key="14">
    <source>
        <dbReference type="EMBL" id="MDQ0159921.1"/>
    </source>
</evidence>
<feature type="signal peptide" evidence="12">
    <location>
        <begin position="1"/>
        <end position="20"/>
    </location>
</feature>
<evidence type="ECO:0000256" key="1">
    <source>
        <dbReference type="ARBA" id="ARBA00000971"/>
    </source>
</evidence>
<dbReference type="HAMAP" id="MF_01145">
    <property type="entry name" value="Foldase_PrsA"/>
    <property type="match status" value="1"/>
</dbReference>
<comment type="catalytic activity">
    <reaction evidence="1 11">
        <text>[protein]-peptidylproline (omega=180) = [protein]-peptidylproline (omega=0)</text>
        <dbReference type="Rhea" id="RHEA:16237"/>
        <dbReference type="Rhea" id="RHEA-COMP:10747"/>
        <dbReference type="Rhea" id="RHEA-COMP:10748"/>
        <dbReference type="ChEBI" id="CHEBI:83833"/>
        <dbReference type="ChEBI" id="CHEBI:83834"/>
        <dbReference type="EC" id="5.2.1.8"/>
    </reaction>
</comment>
<evidence type="ECO:0000256" key="5">
    <source>
        <dbReference type="ARBA" id="ARBA00022729"/>
    </source>
</evidence>
<evidence type="ECO:0000256" key="6">
    <source>
        <dbReference type="ARBA" id="ARBA00023110"/>
    </source>
</evidence>
<evidence type="ECO:0000256" key="4">
    <source>
        <dbReference type="ARBA" id="ARBA00022475"/>
    </source>
</evidence>
<dbReference type="Pfam" id="PF13616">
    <property type="entry name" value="Rotamase_3"/>
    <property type="match status" value="1"/>
</dbReference>
<dbReference type="RefSeq" id="WP_306976763.1">
    <property type="nucleotide sequence ID" value="NZ_JAUSTQ010000007.1"/>
</dbReference>
<dbReference type="Proteomes" id="UP001224359">
    <property type="component" value="Unassembled WGS sequence"/>
</dbReference>
<keyword evidence="6 11" id="KW-0697">Rotamase</keyword>
<keyword evidence="9 11" id="KW-0413">Isomerase</keyword>
<keyword evidence="4 11" id="KW-1003">Cell membrane</keyword>
<dbReference type="InterPro" id="IPR046357">
    <property type="entry name" value="PPIase_dom_sf"/>
</dbReference>
<protein>
    <recommendedName>
        <fullName evidence="11">Foldase protein PrsA</fullName>
        <ecNumber evidence="11">5.2.1.8</ecNumber>
    </recommendedName>
</protein>
<dbReference type="EMBL" id="JAUSTQ010000007">
    <property type="protein sequence ID" value="MDQ0159921.1"/>
    <property type="molecule type" value="Genomic_DNA"/>
</dbReference>
<proteinExistence type="inferred from homology"/>
<reference evidence="14 15" key="1">
    <citation type="submission" date="2023-07" db="EMBL/GenBank/DDBJ databases">
        <title>Genomic Encyclopedia of Type Strains, Phase IV (KMG-IV): sequencing the most valuable type-strain genomes for metagenomic binning, comparative biology and taxonomic classification.</title>
        <authorList>
            <person name="Goeker M."/>
        </authorList>
    </citation>
    <scope>NUCLEOTIDE SEQUENCE [LARGE SCALE GENOMIC DNA]</scope>
    <source>
        <strain evidence="14 15">DSM 16460</strain>
    </source>
</reference>
<dbReference type="InterPro" id="IPR000297">
    <property type="entry name" value="PPIase_PpiC"/>
</dbReference>
<evidence type="ECO:0000256" key="3">
    <source>
        <dbReference type="ARBA" id="ARBA00006071"/>
    </source>
</evidence>
<dbReference type="SUPFAM" id="SSF54534">
    <property type="entry name" value="FKBP-like"/>
    <property type="match status" value="1"/>
</dbReference>
<feature type="domain" description="PpiC" evidence="13">
    <location>
        <begin position="134"/>
        <end position="223"/>
    </location>
</feature>
<evidence type="ECO:0000256" key="12">
    <source>
        <dbReference type="SAM" id="SignalP"/>
    </source>
</evidence>
<dbReference type="Gene3D" id="3.10.50.40">
    <property type="match status" value="1"/>
</dbReference>
<dbReference type="PANTHER" id="PTHR47245:SF1">
    <property type="entry name" value="FOLDASE PROTEIN PRSA"/>
    <property type="match status" value="1"/>
</dbReference>
<dbReference type="InterPro" id="IPR023058">
    <property type="entry name" value="PPIase_PpiC_CS"/>
</dbReference>
<evidence type="ECO:0000256" key="10">
    <source>
        <dbReference type="ARBA" id="ARBA00023288"/>
    </source>
</evidence>
<comment type="caution">
    <text evidence="14">The sequence shown here is derived from an EMBL/GenBank/DDBJ whole genome shotgun (WGS) entry which is preliminary data.</text>
</comment>
<dbReference type="PROSITE" id="PS01096">
    <property type="entry name" value="PPIC_PPIASE_1"/>
    <property type="match status" value="1"/>
</dbReference>
<dbReference type="PROSITE" id="PS51257">
    <property type="entry name" value="PROKAR_LIPOPROTEIN"/>
    <property type="match status" value="1"/>
</dbReference>
<dbReference type="InterPro" id="IPR050245">
    <property type="entry name" value="PrsA_foldase"/>
</dbReference>
<evidence type="ECO:0000256" key="2">
    <source>
        <dbReference type="ARBA" id="ARBA00004193"/>
    </source>
</evidence>
<evidence type="ECO:0000256" key="9">
    <source>
        <dbReference type="ARBA" id="ARBA00023235"/>
    </source>
</evidence>
<dbReference type="PROSITE" id="PS50198">
    <property type="entry name" value="PPIC_PPIASE_2"/>
    <property type="match status" value="1"/>
</dbReference>
<keyword evidence="7 11" id="KW-0472">Membrane</keyword>
<keyword evidence="5 11" id="KW-0732">Signal</keyword>
<dbReference type="EC" id="5.2.1.8" evidence="11"/>